<dbReference type="Proteomes" id="UP000070121">
    <property type="component" value="Unassembled WGS sequence"/>
</dbReference>
<sequence>MPRQSQQYASTAPSITSTVLCDPPGICTNTISAMWRISGPRAIPFSTLAIRSGPRLQPGRHGGLTEHRPRFAAQYGHELGRVDLSGIKPTSYFVRDQQKQEVGNAVFFAHFLSESLQSVPQTCDPPQWRAKAAFDMDHGWVGSCPMGRVGSKTRRWNGGNGRTSDGIAVPLYARYEISSIGLHWS</sequence>
<dbReference type="AlphaFoldDB" id="A0A135SV44"/>
<comment type="caution">
    <text evidence="1">The sequence shown here is derived from an EMBL/GenBank/DDBJ whole genome shotgun (WGS) entry which is preliminary data.</text>
</comment>
<organism evidence="1 2">
    <name type="scientific">Colletotrichum salicis</name>
    <dbReference type="NCBI Taxonomy" id="1209931"/>
    <lineage>
        <taxon>Eukaryota</taxon>
        <taxon>Fungi</taxon>
        <taxon>Dikarya</taxon>
        <taxon>Ascomycota</taxon>
        <taxon>Pezizomycotina</taxon>
        <taxon>Sordariomycetes</taxon>
        <taxon>Hypocreomycetidae</taxon>
        <taxon>Glomerellales</taxon>
        <taxon>Glomerellaceae</taxon>
        <taxon>Colletotrichum</taxon>
        <taxon>Colletotrichum acutatum species complex</taxon>
    </lineage>
</organism>
<gene>
    <name evidence="1" type="ORF">CSAL01_11382</name>
</gene>
<protein>
    <submittedName>
        <fullName evidence="1">Uncharacterized protein</fullName>
    </submittedName>
</protein>
<reference evidence="1 2" key="1">
    <citation type="submission" date="2014-02" db="EMBL/GenBank/DDBJ databases">
        <title>The genome sequence of Colletotrichum salicis CBS 607.94.</title>
        <authorList>
            <person name="Baroncelli R."/>
            <person name="Thon M.R."/>
        </authorList>
    </citation>
    <scope>NUCLEOTIDE SEQUENCE [LARGE SCALE GENOMIC DNA]</scope>
    <source>
        <strain evidence="1 2">CBS 607.94</strain>
    </source>
</reference>
<accession>A0A135SV44</accession>
<name>A0A135SV44_9PEZI</name>
<proteinExistence type="predicted"/>
<dbReference type="EMBL" id="JFFI01002209">
    <property type="protein sequence ID" value="KXH39792.1"/>
    <property type="molecule type" value="Genomic_DNA"/>
</dbReference>
<keyword evidence="2" id="KW-1185">Reference proteome</keyword>
<evidence type="ECO:0000313" key="2">
    <source>
        <dbReference type="Proteomes" id="UP000070121"/>
    </source>
</evidence>
<evidence type="ECO:0000313" key="1">
    <source>
        <dbReference type="EMBL" id="KXH39792.1"/>
    </source>
</evidence>